<keyword evidence="2" id="KW-1185">Reference proteome</keyword>
<dbReference type="Proteomes" id="UP000198367">
    <property type="component" value="Chromosome"/>
</dbReference>
<gene>
    <name evidence="1" type="ORF">CF168_00315</name>
</gene>
<dbReference type="EMBL" id="CP022358">
    <property type="protein sequence ID" value="ASK67418.1"/>
    <property type="molecule type" value="Genomic_DNA"/>
</dbReference>
<dbReference type="AlphaFoldDB" id="A0A220UGV6"/>
<dbReference type="RefSeq" id="WP_089066615.1">
    <property type="nucleotide sequence ID" value="NZ_CP022358.1"/>
</dbReference>
<protein>
    <submittedName>
        <fullName evidence="1">Uncharacterized protein</fullName>
    </submittedName>
</protein>
<name>A0A220UGV6_9GAMM</name>
<accession>A0A220UGV6</accession>
<evidence type="ECO:0000313" key="2">
    <source>
        <dbReference type="Proteomes" id="UP000198367"/>
    </source>
</evidence>
<proteinExistence type="predicted"/>
<reference evidence="1 2" key="1">
    <citation type="submission" date="2017-07" db="EMBL/GenBank/DDBJ databases">
        <title>Phenotypical and genomic characterization of a clinical isolate of Shewanella bicestrii sp. nov. producing an extended-spectrum beta-lactamase and a new oxacillinase variant.</title>
        <authorList>
            <person name="Jousset A.B."/>
            <person name="Bonnin R.A."/>
            <person name="Girlich D."/>
            <person name="Dabos L."/>
            <person name="Potron A."/>
            <person name="Dortet L."/>
            <person name="Glaser P."/>
            <person name="Naas T."/>
        </authorList>
    </citation>
    <scope>NUCLEOTIDE SEQUENCE [LARGE SCALE GENOMIC DNA]</scope>
    <source>
        <strain evidence="1 2">JAB-1</strain>
    </source>
</reference>
<sequence length="96" mass="10816">MSGYKFSGYDFCGGYDDGSTIFMFVDPEDESKGFTLSLRDHEGFDDHDELLYEDEGEVPEELKGLVLSELNQVLIEHKDNTEACEIVRRCIAAIGI</sequence>
<organism evidence="1 2">
    <name type="scientific">Shewanella bicestrii</name>
    <dbReference type="NCBI Taxonomy" id="2018305"/>
    <lineage>
        <taxon>Bacteria</taxon>
        <taxon>Pseudomonadati</taxon>
        <taxon>Pseudomonadota</taxon>
        <taxon>Gammaproteobacteria</taxon>
        <taxon>Alteromonadales</taxon>
        <taxon>Shewanellaceae</taxon>
        <taxon>Shewanella</taxon>
    </lineage>
</organism>
<dbReference type="KEGG" id="sbj:CF168_00315"/>
<evidence type="ECO:0000313" key="1">
    <source>
        <dbReference type="EMBL" id="ASK67418.1"/>
    </source>
</evidence>